<dbReference type="SUPFAM" id="SSF49452">
    <property type="entry name" value="Starch-binding domain-like"/>
    <property type="match status" value="1"/>
</dbReference>
<dbReference type="InterPro" id="IPR013784">
    <property type="entry name" value="Carb-bd-like_fold"/>
</dbReference>
<sequence length="2509" mass="269929">MDIVERLKDLYFSVEDKYYAFLDTVQKRIPVYSIVDPIDKILPSFGIILAVLVALLGFGLFAGLSGVLSGGEKFDLDVTFKDAAGGNVSGVHVVLEKDSVVIDSKTTQSNGGVVFSIPSGRYDLFAEKDGYEPFSQSIEILQKKSQSFTLKQLIPPAKQRALLIKDASGNVLGVLSSVDISLSFSCQSGTPPGDQTSSSGNISFLQPGNCTSLSVSINATGYISKTIAITSDSTQVVLQSSASLGPEEPISSSTGIVEVLVKGPNASPVEQAQIKLYKVPAAGSNVLANQTLSDPNGLGIFQNVTPGKHVVIVTKSGFKQTTSAEFQVNAGETVSQTLTLPVSSNKRKLFVKVVSSLNQLPVSGASVTLFAQSSLGKMVEYDSYTTDSNGMVKDLLADFNGSTSLVVAHDNYVIDIAPNTGIVPEEQAAPIPIILTPLAAPSANGTISNALIINVKATDEVGLAINNATTRLFSPDLNGVVVKVLKTNTLGVAKFSNLPAGDYQATVSTSTADGNSSKVNGNVNQTLNLPVTLTLGNALVKVIVKDELNTLIADANVSIYSVSGNNLLTKGTTNAQGLVQLGVSTGQQVYVRVDKSPYLPFISIPFDVLKNNTHTINIEVSLTNPSQAADISLSRIDQISTSGAVTLANSLANGGLYAFHFTVKSSLAQNNMKAVVRLNGDNATSHNSSLDVGSIVGGQSAKGGVSFYLVNNPSNPFSPSSSVNSNTPSKVLVNSLGDVNTSSYELVVLVKIRPTPSPVPPVADKLEIRFQAQSDVSTNTTSYFETYTIGQPLNQSNFSFVFLISGGTFTSPIQINGGYPIVIEKGVDYTVDYRISNTSGTSPTNALLDLRKDVDSLTLVPANISLSNFANNSVASGSFTLRSSVACGGPPTNNTSYCATLTPTITGTTTTPAPAFPIRVFTTPSKALFVTPTPSFLIPAQANQPIQVVVRDQLGVLRDASTGVQVKGIVKDVGGTVLVPEFTFTPTGSFFAGSIPSSPDGSFLEIRAIASQYTDGVVNVPISSQILLNYSTDFSCLQFTPTPNPFTFLKDGSATLNVRAQNCLGDVVFYTKGFSPAPNTTYALTVKNGGNVVSSTAPVTLSNGQNVNLTVSLPSGPFGQYPLYVYAKYASQSKNVQPSLVKNIDTFVQPLGGLSGNCLNLSKYIFDISDGADAADIVNNCNPLVHDPFYPSVSLPISGVYGFASPSVLTPEMQNPTSPLTFKFNVSVDYNNARHADMNIDDFPRNPPIVDGNWYRYEIPAANGLFGQRDDYMNAQGNPLPGVKFNKIPDSQKWSDNLYLEIQNNPLSPWVTSPSIHSVLLESTFITYDAVTLDQLCFNYDALRDFKVIIDGQVIHNFTTPKISHSACLTNYRFSAGPHTIQIYFYKDSAQDYWVSVKYKDLPFTLNANPGIYGYDELKRHYAPLSKGYGHRFFLSPEYGSLYSRQNKTNGLYKLDTVDVSAKIVPYSAAQHSSTSLKTLTDTPEGTAISAILSNMHGADYLKRVFLRSSTDNPSVRTFVHDKEVFAAYTGFDTPDTTQQVIINNISSAGERYAVLNVSDYSTNTAGTNVTADVGVLLDASSSLFLNDHDENALFSNDNVVQSGLCNFLNNVEREIEYYSGADVRLRIAVMGDTRSFYSRIKSNRDPTPRLEFPDPFTCLSGLKRLDASVFPSNAYVAGKHDVNEAWAFAAEKFANNKYTSIDDTGPFWTSPQKLMIILTDNKPSGLGKNVLNSDWDTTPTQFPQMGAMPLEDALVARAASALNAKSIKGVVLYRTPIESTALSASNQSLAIASYDSFASSTNGFVEAWENPELIYQKGVFWLTGNPDVWSHAQNNKVGVRLAQTLFTRDTESMLVKLVSLPANACVSESGDIGQTGASAFPSLKYDWRWTEFQKNPHVCDFNSTSFVSGKYCDASQFMMTLVEKLEALEQAYAPAATPAQKALIPSLQTFDSYLMYDSFSTDFREDFVDYYTNIDFAQTPPYFKPVTGNVEGVWKDYLLDAQKLSFVINGNTTAPTIPVPGLYRVHIDVDWPSTPGEFFTASSPNATITVSLNLLADARNLSNYSAFFELPLNGRVGYDASTQTYHRNGYGTTFTGDVYELVSYTGMSVKTYANQPGNVSLNTYNVPALPNVSLLNTQNRGELFSLDQANAILHIRPSLPAPLAMEWASDTAGNGDAYYGIGETTPTNGNPAYVSSSNGLLSWVPFGSIEKQPTLGCAGQSCSICLDGGANPYISNVAYDTTHSTSACGLRSPLTNTTAFGFTSNGVSDNAAYLASIFYRIPANTYTIIQGCNAPSPTHGRILTMNGMVNDNNPSTQIDAGSIEDILASRTTLADWLSLTTGDYTCLSTQNNETKLYWNAKELRNDFTLNAFTLQGFGALTGLACTAAGSPTGVAGIYTLNERTDSVFTGKPPSAFLGFCPLFNDNDPVNGYYEQYGIPYPVGTKIFHANGGPITNDPDDGLVQYRYNPSSCKNLTTMDCPISPGKVAKDRCRFNTERYWSGIPLMQP</sequence>
<protein>
    <submittedName>
        <fullName evidence="2">Carboxypeptidase regulatory-like domain-containing protein</fullName>
    </submittedName>
</protein>
<feature type="transmembrane region" description="Helical" evidence="1">
    <location>
        <begin position="47"/>
        <end position="68"/>
    </location>
</feature>
<gene>
    <name evidence="2" type="ORF">FJY86_01555</name>
</gene>
<proteinExistence type="predicted"/>
<comment type="caution">
    <text evidence="2">The sequence shown here is derived from an EMBL/GenBank/DDBJ whole genome shotgun (WGS) entry which is preliminary data.</text>
</comment>
<evidence type="ECO:0000313" key="3">
    <source>
        <dbReference type="Proteomes" id="UP000774699"/>
    </source>
</evidence>
<accession>A0A8T4C7V1</accession>
<keyword evidence="2" id="KW-0121">Carboxypeptidase</keyword>
<dbReference type="Gene3D" id="2.60.40.1120">
    <property type="entry name" value="Carboxypeptidase-like, regulatory domain"/>
    <property type="match status" value="2"/>
</dbReference>
<dbReference type="Pfam" id="PF13620">
    <property type="entry name" value="CarboxypepD_reg"/>
    <property type="match status" value="1"/>
</dbReference>
<dbReference type="Proteomes" id="UP000774699">
    <property type="component" value="Unassembled WGS sequence"/>
</dbReference>
<dbReference type="GO" id="GO:0004180">
    <property type="term" value="F:carboxypeptidase activity"/>
    <property type="evidence" value="ECO:0007669"/>
    <property type="project" value="UniProtKB-KW"/>
</dbReference>
<keyword evidence="1" id="KW-0812">Transmembrane</keyword>
<keyword evidence="1" id="KW-1133">Transmembrane helix</keyword>
<dbReference type="GO" id="GO:0030246">
    <property type="term" value="F:carbohydrate binding"/>
    <property type="evidence" value="ECO:0007669"/>
    <property type="project" value="InterPro"/>
</dbReference>
<reference evidence="2" key="1">
    <citation type="submission" date="2019-03" db="EMBL/GenBank/DDBJ databases">
        <title>Lake Tanganyika Metagenome-Assembled Genomes (MAGs).</title>
        <authorList>
            <person name="Tran P."/>
        </authorList>
    </citation>
    <scope>NUCLEOTIDE SEQUENCE</scope>
    <source>
        <strain evidence="2">M_DeepCast_50m_m2_156</strain>
    </source>
</reference>
<evidence type="ECO:0000313" key="2">
    <source>
        <dbReference type="EMBL" id="MBM3282010.1"/>
    </source>
</evidence>
<dbReference type="EMBL" id="VGJJ01000006">
    <property type="protein sequence ID" value="MBM3282010.1"/>
    <property type="molecule type" value="Genomic_DNA"/>
</dbReference>
<keyword evidence="1" id="KW-0472">Membrane</keyword>
<evidence type="ECO:0000256" key="1">
    <source>
        <dbReference type="SAM" id="Phobius"/>
    </source>
</evidence>
<dbReference type="InterPro" id="IPR013783">
    <property type="entry name" value="Ig-like_fold"/>
</dbReference>
<dbReference type="Gene3D" id="2.60.40.10">
    <property type="entry name" value="Immunoglobulins"/>
    <property type="match status" value="1"/>
</dbReference>
<keyword evidence="2" id="KW-0378">Hydrolase</keyword>
<keyword evidence="2" id="KW-0645">Protease</keyword>
<organism evidence="2 3">
    <name type="scientific">Candidatus Iainarchaeum sp</name>
    <dbReference type="NCBI Taxonomy" id="3101447"/>
    <lineage>
        <taxon>Archaea</taxon>
        <taxon>Candidatus Iainarchaeota</taxon>
        <taxon>Candidatus Iainarchaeia</taxon>
        <taxon>Candidatus Iainarchaeales</taxon>
        <taxon>Candidatus Iainarchaeaceae</taxon>
        <taxon>Candidatus Iainarchaeum</taxon>
    </lineage>
</organism>
<name>A0A8T4C7V1_9ARCH</name>